<name>A0A9D5U8T4_9CELL</name>
<dbReference type="AlphaFoldDB" id="A0A9D5U8T4"/>
<organism evidence="1 2">
    <name type="scientific">Oerskovia douganii</name>
    <dbReference type="NCBI Taxonomy" id="2762210"/>
    <lineage>
        <taxon>Bacteria</taxon>
        <taxon>Bacillati</taxon>
        <taxon>Actinomycetota</taxon>
        <taxon>Actinomycetes</taxon>
        <taxon>Micrococcales</taxon>
        <taxon>Cellulomonadaceae</taxon>
        <taxon>Oerskovia</taxon>
    </lineage>
</organism>
<accession>A0A9D5U8T4</accession>
<reference evidence="1 2" key="1">
    <citation type="submission" date="2020-08" db="EMBL/GenBank/DDBJ databases">
        <title>A Genomic Blueprint of the Chicken Gut Microbiome.</title>
        <authorList>
            <person name="Gilroy R."/>
            <person name="Ravi A."/>
            <person name="Getino M."/>
            <person name="Pursley I."/>
            <person name="Horton D.L."/>
            <person name="Alikhan N.-F."/>
            <person name="Baker D."/>
            <person name="Gharbi K."/>
            <person name="Hall N."/>
            <person name="Watson M."/>
            <person name="Adriaenssens E.M."/>
            <person name="Foster-Nyarko E."/>
            <person name="Jarju S."/>
            <person name="Secka A."/>
            <person name="Antonio M."/>
            <person name="Oren A."/>
            <person name="Chaudhuri R."/>
            <person name="La Ragione R.M."/>
            <person name="Hildebrand F."/>
            <person name="Pallen M.J."/>
        </authorList>
    </citation>
    <scope>NUCLEOTIDE SEQUENCE [LARGE SCALE GENOMIC DNA]</scope>
    <source>
        <strain evidence="1 2">Sa1BUA8</strain>
    </source>
</reference>
<proteinExistence type="predicted"/>
<evidence type="ECO:0000313" key="1">
    <source>
        <dbReference type="EMBL" id="MBE7700010.1"/>
    </source>
</evidence>
<keyword evidence="2" id="KW-1185">Reference proteome</keyword>
<dbReference type="Proteomes" id="UP000822993">
    <property type="component" value="Unassembled WGS sequence"/>
</dbReference>
<comment type="caution">
    <text evidence="1">The sequence shown here is derived from an EMBL/GenBank/DDBJ whole genome shotgun (WGS) entry which is preliminary data.</text>
</comment>
<dbReference type="EMBL" id="JACSPN010000006">
    <property type="protein sequence ID" value="MBE7700010.1"/>
    <property type="molecule type" value="Genomic_DNA"/>
</dbReference>
<protein>
    <submittedName>
        <fullName evidence="1">Uncharacterized protein</fullName>
    </submittedName>
</protein>
<sequence length="123" mass="14345">MDEPGARLDPRLEPYRRRIGRLYDDHGAVGHLVTRVCTHWETVGPHSFPSYVNPEERLQWRVHFDDPDRADAFSDDGDQDTTVIRGRETDTWEDERLEIAGRSLRIEWLDGDDAAVAWRTNGW</sequence>
<gene>
    <name evidence="1" type="ORF">H9623_06770</name>
</gene>
<dbReference type="RefSeq" id="WP_193719297.1">
    <property type="nucleotide sequence ID" value="NZ_JACSPN010000006.1"/>
</dbReference>
<evidence type="ECO:0000313" key="2">
    <source>
        <dbReference type="Proteomes" id="UP000822993"/>
    </source>
</evidence>